<gene>
    <name evidence="3" type="ORF">J2D77_07020</name>
</gene>
<sequence>MTKATQTPVPSAPAASAPAAPDTTHASLRMRPPRDRSAGPPQGMVSPPNNAPAATPVAAQQHRAVAEQVVQALQVQADRVEQQALKERQDAIFFDGQWYLNAYPDIGAAGMEPVEHFLKYGAQEKRNPNAIFNSMAYLRANPDVAAFGPGPFLHYVCFGFREKRPLR</sequence>
<feature type="coiled-coil region" evidence="1">
    <location>
        <begin position="63"/>
        <end position="90"/>
    </location>
</feature>
<keyword evidence="4" id="KW-1185">Reference proteome</keyword>
<evidence type="ECO:0000256" key="2">
    <source>
        <dbReference type="SAM" id="MobiDB-lite"/>
    </source>
</evidence>
<feature type="region of interest" description="Disordered" evidence="2">
    <location>
        <begin position="1"/>
        <end position="59"/>
    </location>
</feature>
<dbReference type="EMBL" id="JAFVMH010000002">
    <property type="protein sequence ID" value="MBO1324899.1"/>
    <property type="molecule type" value="Genomic_DNA"/>
</dbReference>
<comment type="caution">
    <text evidence="3">The sequence shown here is derived from an EMBL/GenBank/DDBJ whole genome shotgun (WGS) entry which is preliminary data.</text>
</comment>
<evidence type="ECO:0000313" key="4">
    <source>
        <dbReference type="Proteomes" id="UP000664073"/>
    </source>
</evidence>
<dbReference type="RefSeq" id="WP_207845530.1">
    <property type="nucleotide sequence ID" value="NZ_JAFVMH010000002.1"/>
</dbReference>
<keyword evidence="1" id="KW-0175">Coiled coil</keyword>
<proteinExistence type="predicted"/>
<evidence type="ECO:0000256" key="1">
    <source>
        <dbReference type="SAM" id="Coils"/>
    </source>
</evidence>
<feature type="compositionally biased region" description="Low complexity" evidence="2">
    <location>
        <begin position="47"/>
        <end position="59"/>
    </location>
</feature>
<feature type="compositionally biased region" description="Low complexity" evidence="2">
    <location>
        <begin position="1"/>
        <end position="27"/>
    </location>
</feature>
<protein>
    <submittedName>
        <fullName evidence="3">Uncharacterized protein</fullName>
    </submittedName>
</protein>
<accession>A0A939HND0</accession>
<dbReference type="Proteomes" id="UP000664073">
    <property type="component" value="Unassembled WGS sequence"/>
</dbReference>
<name>A0A939HND0_9PROT</name>
<evidence type="ECO:0000313" key="3">
    <source>
        <dbReference type="EMBL" id="MBO1324899.1"/>
    </source>
</evidence>
<reference evidence="3" key="1">
    <citation type="submission" date="2021-03" db="EMBL/GenBank/DDBJ databases">
        <title>The complete genome sequence of Acetobacter sp. TBRC 12339.</title>
        <authorList>
            <person name="Charoenyingcharoen P."/>
            <person name="Yukphan P."/>
        </authorList>
    </citation>
    <scope>NUCLEOTIDE SEQUENCE</scope>
    <source>
        <strain evidence="3">TBRC 12339</strain>
    </source>
</reference>
<organism evidence="3 4">
    <name type="scientific">Acetobacter garciniae</name>
    <dbReference type="NCBI Taxonomy" id="2817435"/>
    <lineage>
        <taxon>Bacteria</taxon>
        <taxon>Pseudomonadati</taxon>
        <taxon>Pseudomonadota</taxon>
        <taxon>Alphaproteobacteria</taxon>
        <taxon>Acetobacterales</taxon>
        <taxon>Acetobacteraceae</taxon>
        <taxon>Acetobacter</taxon>
    </lineage>
</organism>
<dbReference type="AlphaFoldDB" id="A0A939HND0"/>